<organism evidence="1 2">
    <name type="scientific">Trematosphaeria pertusa</name>
    <dbReference type="NCBI Taxonomy" id="390896"/>
    <lineage>
        <taxon>Eukaryota</taxon>
        <taxon>Fungi</taxon>
        <taxon>Dikarya</taxon>
        <taxon>Ascomycota</taxon>
        <taxon>Pezizomycotina</taxon>
        <taxon>Dothideomycetes</taxon>
        <taxon>Pleosporomycetidae</taxon>
        <taxon>Pleosporales</taxon>
        <taxon>Massarineae</taxon>
        <taxon>Trematosphaeriaceae</taxon>
        <taxon>Trematosphaeria</taxon>
    </lineage>
</organism>
<protein>
    <submittedName>
        <fullName evidence="1">Uncharacterized protein</fullName>
    </submittedName>
</protein>
<accession>A0A6A6I5X6</accession>
<evidence type="ECO:0000313" key="2">
    <source>
        <dbReference type="Proteomes" id="UP000800094"/>
    </source>
</evidence>
<dbReference type="AlphaFoldDB" id="A0A6A6I5X6"/>
<keyword evidence="2" id="KW-1185">Reference proteome</keyword>
<evidence type="ECO:0000313" key="1">
    <source>
        <dbReference type="EMBL" id="KAF2244973.1"/>
    </source>
</evidence>
<proteinExistence type="predicted"/>
<dbReference type="EMBL" id="ML987202">
    <property type="protein sequence ID" value="KAF2244973.1"/>
    <property type="molecule type" value="Genomic_DNA"/>
</dbReference>
<dbReference type="OrthoDB" id="4738527at2759"/>
<name>A0A6A6I5X6_9PLEO</name>
<dbReference type="CDD" id="cd00303">
    <property type="entry name" value="retropepsin_like"/>
    <property type="match status" value="1"/>
</dbReference>
<dbReference type="RefSeq" id="XP_033679977.1">
    <property type="nucleotide sequence ID" value="XM_033835845.1"/>
</dbReference>
<sequence>MEGSPRYRCGSCELNGLTTKSLTKAEKLWKHFRNAHGCSGDVDFRDYRCCHKLCFEAESFSGLFFISQNELAKHARLQHPEGPEIHKIDPPCHPDKPSVHRRLSFDHCSASEAKRSNTPGSDFGQAATTALLTDNEHELEKQGAVKEDFQRCMKILDANDDFQFAIALLDTQCQRGNWISERLLGRLGLSHLISKSTVTLDMRSASGHRVESRGTIRLQWKWHPNGTCIKHETFYILGDVTEIDVVIGRDYIVKHGLLRPDPAAFMPLIQHEKTTEADKAQIASLEEKQRQDKAALAARAAQRAAAQQAAQQAQQSANSQG</sequence>
<reference evidence="1" key="1">
    <citation type="journal article" date="2020" name="Stud. Mycol.">
        <title>101 Dothideomycetes genomes: a test case for predicting lifestyles and emergence of pathogens.</title>
        <authorList>
            <person name="Haridas S."/>
            <person name="Albert R."/>
            <person name="Binder M."/>
            <person name="Bloem J."/>
            <person name="Labutti K."/>
            <person name="Salamov A."/>
            <person name="Andreopoulos B."/>
            <person name="Baker S."/>
            <person name="Barry K."/>
            <person name="Bills G."/>
            <person name="Bluhm B."/>
            <person name="Cannon C."/>
            <person name="Castanera R."/>
            <person name="Culley D."/>
            <person name="Daum C."/>
            <person name="Ezra D."/>
            <person name="Gonzalez J."/>
            <person name="Henrissat B."/>
            <person name="Kuo A."/>
            <person name="Liang C."/>
            <person name="Lipzen A."/>
            <person name="Lutzoni F."/>
            <person name="Magnuson J."/>
            <person name="Mondo S."/>
            <person name="Nolan M."/>
            <person name="Ohm R."/>
            <person name="Pangilinan J."/>
            <person name="Park H.-J."/>
            <person name="Ramirez L."/>
            <person name="Alfaro M."/>
            <person name="Sun H."/>
            <person name="Tritt A."/>
            <person name="Yoshinaga Y."/>
            <person name="Zwiers L.-H."/>
            <person name="Turgeon B."/>
            <person name="Goodwin S."/>
            <person name="Spatafora J."/>
            <person name="Crous P."/>
            <person name="Grigoriev I."/>
        </authorList>
    </citation>
    <scope>NUCLEOTIDE SEQUENCE</scope>
    <source>
        <strain evidence="1">CBS 122368</strain>
    </source>
</reference>
<gene>
    <name evidence="1" type="ORF">BU26DRAFT_608452</name>
</gene>
<dbReference type="Proteomes" id="UP000800094">
    <property type="component" value="Unassembled WGS sequence"/>
</dbReference>
<dbReference type="GeneID" id="54589175"/>